<organism evidence="2 3">
    <name type="scientific">Pleurodeles waltl</name>
    <name type="common">Iberian ribbed newt</name>
    <dbReference type="NCBI Taxonomy" id="8319"/>
    <lineage>
        <taxon>Eukaryota</taxon>
        <taxon>Metazoa</taxon>
        <taxon>Chordata</taxon>
        <taxon>Craniata</taxon>
        <taxon>Vertebrata</taxon>
        <taxon>Euteleostomi</taxon>
        <taxon>Amphibia</taxon>
        <taxon>Batrachia</taxon>
        <taxon>Caudata</taxon>
        <taxon>Salamandroidea</taxon>
        <taxon>Salamandridae</taxon>
        <taxon>Pleurodelinae</taxon>
        <taxon>Pleurodeles</taxon>
    </lineage>
</organism>
<accession>A0AAV7M9D6</accession>
<feature type="compositionally biased region" description="Low complexity" evidence="1">
    <location>
        <begin position="1"/>
        <end position="19"/>
    </location>
</feature>
<evidence type="ECO:0000313" key="2">
    <source>
        <dbReference type="EMBL" id="KAJ1100152.1"/>
    </source>
</evidence>
<dbReference type="Proteomes" id="UP001066276">
    <property type="component" value="Chromosome 10"/>
</dbReference>
<reference evidence="2" key="1">
    <citation type="journal article" date="2022" name="bioRxiv">
        <title>Sequencing and chromosome-scale assembly of the giantPleurodeles waltlgenome.</title>
        <authorList>
            <person name="Brown T."/>
            <person name="Elewa A."/>
            <person name="Iarovenko S."/>
            <person name="Subramanian E."/>
            <person name="Araus A.J."/>
            <person name="Petzold A."/>
            <person name="Susuki M."/>
            <person name="Suzuki K.-i.T."/>
            <person name="Hayashi T."/>
            <person name="Toyoda A."/>
            <person name="Oliveira C."/>
            <person name="Osipova E."/>
            <person name="Leigh N.D."/>
            <person name="Simon A."/>
            <person name="Yun M.H."/>
        </authorList>
    </citation>
    <scope>NUCLEOTIDE SEQUENCE</scope>
    <source>
        <strain evidence="2">20211129_DDA</strain>
        <tissue evidence="2">Liver</tissue>
    </source>
</reference>
<sequence length="74" mass="8264">MHGLPAAPAPSTSAEPVATQAPDFPPPAAGPSQFELDLRRDINLILSHLDKLEEDLAEDRKIWRYMKKVKKSKK</sequence>
<evidence type="ECO:0000313" key="3">
    <source>
        <dbReference type="Proteomes" id="UP001066276"/>
    </source>
</evidence>
<gene>
    <name evidence="2" type="ORF">NDU88_005239</name>
</gene>
<feature type="region of interest" description="Disordered" evidence="1">
    <location>
        <begin position="1"/>
        <end position="33"/>
    </location>
</feature>
<evidence type="ECO:0000256" key="1">
    <source>
        <dbReference type="SAM" id="MobiDB-lite"/>
    </source>
</evidence>
<dbReference type="EMBL" id="JANPWB010000014">
    <property type="protein sequence ID" value="KAJ1100152.1"/>
    <property type="molecule type" value="Genomic_DNA"/>
</dbReference>
<comment type="caution">
    <text evidence="2">The sequence shown here is derived from an EMBL/GenBank/DDBJ whole genome shotgun (WGS) entry which is preliminary data.</text>
</comment>
<protein>
    <submittedName>
        <fullName evidence="2">Uncharacterized protein</fullName>
    </submittedName>
</protein>
<dbReference type="AlphaFoldDB" id="A0AAV7M9D6"/>
<name>A0AAV7M9D6_PLEWA</name>
<proteinExistence type="predicted"/>
<keyword evidence="3" id="KW-1185">Reference proteome</keyword>